<dbReference type="GO" id="GO:0005886">
    <property type="term" value="C:plasma membrane"/>
    <property type="evidence" value="ECO:0007669"/>
    <property type="project" value="UniProtKB-SubCell"/>
</dbReference>
<comment type="similarity">
    <text evidence="11">Belongs to the phosphatidylserine decarboxylase family. PSD-A subfamily.</text>
</comment>
<comment type="catalytic activity">
    <reaction evidence="11">
        <text>a 1,2-diacyl-sn-glycero-3-phospho-L-serine + H(+) = a 1,2-diacyl-sn-glycero-3-phosphoethanolamine + CO2</text>
        <dbReference type="Rhea" id="RHEA:20828"/>
        <dbReference type="ChEBI" id="CHEBI:15378"/>
        <dbReference type="ChEBI" id="CHEBI:16526"/>
        <dbReference type="ChEBI" id="CHEBI:57262"/>
        <dbReference type="ChEBI" id="CHEBI:64612"/>
        <dbReference type="EC" id="4.1.1.65"/>
    </reaction>
</comment>
<dbReference type="GO" id="GO:0004609">
    <property type="term" value="F:phosphatidylserine decarboxylase activity"/>
    <property type="evidence" value="ECO:0007669"/>
    <property type="project" value="UniProtKB-UniRule"/>
</dbReference>
<dbReference type="HAMAP" id="MF_00664">
    <property type="entry name" value="PS_decarb_PSD_A"/>
    <property type="match status" value="1"/>
</dbReference>
<feature type="site" description="Cleavage (non-hydrolytic); by autocatalysis" evidence="11">
    <location>
        <begin position="187"/>
        <end position="188"/>
    </location>
</feature>
<dbReference type="NCBIfam" id="NF003678">
    <property type="entry name" value="PRK05305.1-2"/>
    <property type="match status" value="1"/>
</dbReference>
<dbReference type="EC" id="4.1.1.65" evidence="11"/>
<comment type="function">
    <text evidence="11">Catalyzes the formation of phosphatidylethanolamine (PtdEtn) from phosphatidylserine (PtdSer).</text>
</comment>
<keyword evidence="12" id="KW-0812">Transmembrane</keyword>
<comment type="cofactor">
    <cofactor evidence="11">
        <name>pyruvate</name>
        <dbReference type="ChEBI" id="CHEBI:15361"/>
    </cofactor>
    <text evidence="11">Binds 1 pyruvoyl group covalently per subunit.</text>
</comment>
<comment type="subunit">
    <text evidence="11">Heterodimer of a large membrane-associated beta subunit and a small pyruvoyl-containing alpha subunit.</text>
</comment>
<evidence type="ECO:0000256" key="9">
    <source>
        <dbReference type="ARBA" id="ARBA00023264"/>
    </source>
</evidence>
<feature type="transmembrane region" description="Helical" evidence="12">
    <location>
        <begin position="12"/>
        <end position="29"/>
    </location>
</feature>
<protein>
    <recommendedName>
        <fullName evidence="11">Phosphatidylserine decarboxylase proenzyme</fullName>
        <ecNumber evidence="11">4.1.1.65</ecNumber>
    </recommendedName>
    <component>
        <recommendedName>
            <fullName evidence="11">Phosphatidylserine decarboxylase alpha chain</fullName>
        </recommendedName>
    </component>
    <component>
        <recommendedName>
            <fullName evidence="11">Phosphatidylserine decarboxylase beta chain</fullName>
        </recommendedName>
    </component>
</protein>
<reference evidence="13" key="1">
    <citation type="submission" date="2018-07" db="EMBL/GenBank/DDBJ databases">
        <authorList>
            <consortium name="Genoscope - CEA"/>
            <person name="William W."/>
        </authorList>
    </citation>
    <scope>NUCLEOTIDE SEQUENCE</scope>
    <source>
        <strain evidence="13">IK1</strain>
    </source>
</reference>
<name>A0A653ADS6_UNCDX</name>
<evidence type="ECO:0000256" key="6">
    <source>
        <dbReference type="ARBA" id="ARBA00023145"/>
    </source>
</evidence>
<evidence type="ECO:0000256" key="12">
    <source>
        <dbReference type="SAM" id="Phobius"/>
    </source>
</evidence>
<dbReference type="UniPathway" id="UPA00558">
    <property type="reaction ID" value="UER00616"/>
</dbReference>
<evidence type="ECO:0000256" key="10">
    <source>
        <dbReference type="ARBA" id="ARBA00023317"/>
    </source>
</evidence>
<dbReference type="AlphaFoldDB" id="A0A653ADS6"/>
<dbReference type="NCBIfam" id="NF003685">
    <property type="entry name" value="PRK05305.2-5"/>
    <property type="match status" value="1"/>
</dbReference>
<gene>
    <name evidence="11 13" type="primary">psd</name>
    <name evidence="13" type="ORF">TRIP_B40085</name>
</gene>
<keyword evidence="10 11" id="KW-0670">Pyruvate</keyword>
<keyword evidence="3 11" id="KW-0210">Decarboxylase</keyword>
<evidence type="ECO:0000256" key="8">
    <source>
        <dbReference type="ARBA" id="ARBA00023239"/>
    </source>
</evidence>
<feature type="chain" id="PRO_5029058314" description="Phosphatidylserine decarboxylase beta chain" evidence="11">
    <location>
        <begin position="1"/>
        <end position="187"/>
    </location>
</feature>
<dbReference type="Pfam" id="PF02666">
    <property type="entry name" value="PS_Dcarbxylase"/>
    <property type="match status" value="1"/>
</dbReference>
<evidence type="ECO:0000256" key="7">
    <source>
        <dbReference type="ARBA" id="ARBA00023209"/>
    </source>
</evidence>
<evidence type="ECO:0000256" key="11">
    <source>
        <dbReference type="HAMAP-Rule" id="MF_00664"/>
    </source>
</evidence>
<keyword evidence="6 11" id="KW-0865">Zymogen</keyword>
<evidence type="ECO:0000313" key="13">
    <source>
        <dbReference type="EMBL" id="VBB46167.1"/>
    </source>
</evidence>
<evidence type="ECO:0000256" key="2">
    <source>
        <dbReference type="ARBA" id="ARBA00022516"/>
    </source>
</evidence>
<keyword evidence="9 11" id="KW-1208">Phospholipid metabolism</keyword>
<dbReference type="PANTHER" id="PTHR35809:SF1">
    <property type="entry name" value="ARCHAETIDYLSERINE DECARBOXYLASE PROENZYME-RELATED"/>
    <property type="match status" value="1"/>
</dbReference>
<comment type="PTM">
    <text evidence="11">Is synthesized initially as an inactive proenzyme. Formation of the active enzyme involves a self-maturation process in which the active site pyruvoyl group is generated from an internal serine residue via an autocatalytic post-translational modification. Two non-identical subunits are generated from the proenzyme in this reaction, and the pyruvate is formed at the N-terminus of the alpha chain, which is derived from the carboxyl end of the proenzyme. The post-translation cleavage follows an unusual pathway, termed non-hydrolytic serinolysis, in which the side chain hydroxyl group of the serine supplies its oxygen atom to form the C-terminus of the beta chain, while the remainder of the serine residue undergoes an oxidative deamination to produce ammonia and the pyruvoyl prosthetic group on the alpha chain.</text>
</comment>
<feature type="active site" description="Schiff-base intermediate with substrate; via pyruvic acid" evidence="11">
    <location>
        <position position="188"/>
    </location>
</feature>
<evidence type="ECO:0000256" key="1">
    <source>
        <dbReference type="ARBA" id="ARBA00022475"/>
    </source>
</evidence>
<dbReference type="GO" id="GO:0006646">
    <property type="term" value="P:phosphatidylethanolamine biosynthetic process"/>
    <property type="evidence" value="ECO:0007669"/>
    <property type="project" value="UniProtKB-UniRule"/>
</dbReference>
<proteinExistence type="inferred from homology"/>
<keyword evidence="12" id="KW-1133">Transmembrane helix</keyword>
<comment type="subcellular location">
    <subcellularLocation>
        <location evidence="11">Cell membrane</location>
        <topology evidence="11">Peripheral membrane protein</topology>
    </subcellularLocation>
</comment>
<feature type="modified residue" description="Pyruvic acid (Ser); by autocatalysis" evidence="11">
    <location>
        <position position="188"/>
    </location>
</feature>
<dbReference type="InterPro" id="IPR033175">
    <property type="entry name" value="PSD-A"/>
</dbReference>
<dbReference type="PANTHER" id="PTHR35809">
    <property type="entry name" value="ARCHAETIDYLSERINE DECARBOXYLASE PROENZYME-RELATED"/>
    <property type="match status" value="1"/>
</dbReference>
<dbReference type="EMBL" id="UPXX01000031">
    <property type="protein sequence ID" value="VBB46167.1"/>
    <property type="molecule type" value="Genomic_DNA"/>
</dbReference>
<organism evidence="13">
    <name type="scientific">Uncultured Desulfatiglans sp</name>
    <dbReference type="NCBI Taxonomy" id="1748965"/>
    <lineage>
        <taxon>Bacteria</taxon>
        <taxon>Pseudomonadati</taxon>
        <taxon>Thermodesulfobacteriota</taxon>
        <taxon>Desulfobacteria</taxon>
        <taxon>Desulfatiglandales</taxon>
        <taxon>Desulfatiglandaceae</taxon>
        <taxon>Desulfatiglans</taxon>
        <taxon>environmental samples</taxon>
    </lineage>
</organism>
<keyword evidence="2 11" id="KW-0444">Lipid biosynthesis</keyword>
<evidence type="ECO:0000256" key="3">
    <source>
        <dbReference type="ARBA" id="ARBA00022793"/>
    </source>
</evidence>
<keyword evidence="5 11" id="KW-0472">Membrane</keyword>
<evidence type="ECO:0000256" key="5">
    <source>
        <dbReference type="ARBA" id="ARBA00023136"/>
    </source>
</evidence>
<keyword evidence="7 11" id="KW-0594">Phospholipid biosynthesis</keyword>
<accession>A0A653ADS6</accession>
<feature type="chain" id="PRO_5029058315" description="Phosphatidylserine decarboxylase alpha chain" evidence="11">
    <location>
        <begin position="188"/>
        <end position="226"/>
    </location>
</feature>
<sequence length="226" mass="24637">MEASRIHNRWPIAHEGLPFILIAAGLTGFTALLGWTWLSVLLGVLTFFVTSFFRDPERTSSAAPHAVLSPADGTILKVEHIESPDNPLKAPAEKVSIFMTVFNVHVNRIPVPATILETIYSPGRFFSANLDKASDENEKNSLVIATRDGRKLVVVQIAGLIARRIACWVKPGDFLHAGERFGLIRFGSRLEVFVPAGSAIVTAPGRKVRAGETVIGYLDGPPESER</sequence>
<comment type="pathway">
    <text evidence="11">Phospholipid metabolism; phosphatidylethanolamine biosynthesis; phosphatidylethanolamine from CDP-diacylglycerol: step 2/2.</text>
</comment>
<keyword evidence="4 11" id="KW-0443">Lipid metabolism</keyword>
<evidence type="ECO:0000256" key="4">
    <source>
        <dbReference type="ARBA" id="ARBA00023098"/>
    </source>
</evidence>
<dbReference type="InterPro" id="IPR003817">
    <property type="entry name" value="PS_Dcarbxylase"/>
</dbReference>
<keyword evidence="1 11" id="KW-1003">Cell membrane</keyword>
<keyword evidence="8 11" id="KW-0456">Lyase</keyword>